<dbReference type="RefSeq" id="WP_131444818.1">
    <property type="nucleotide sequence ID" value="NZ_SJZB01000013.1"/>
</dbReference>
<dbReference type="Proteomes" id="UP000295443">
    <property type="component" value="Unassembled WGS sequence"/>
</dbReference>
<gene>
    <name evidence="1" type="ORF">EZJ19_03025</name>
</gene>
<dbReference type="Gene3D" id="3.40.390.10">
    <property type="entry name" value="Collagenase (Catalytic Domain)"/>
    <property type="match status" value="1"/>
</dbReference>
<dbReference type="InterPro" id="IPR010384">
    <property type="entry name" value="MtfA_fam"/>
</dbReference>
<dbReference type="GO" id="GO:0004177">
    <property type="term" value="F:aminopeptidase activity"/>
    <property type="evidence" value="ECO:0007669"/>
    <property type="project" value="TreeGrafter"/>
</dbReference>
<dbReference type="GO" id="GO:0008237">
    <property type="term" value="F:metallopeptidase activity"/>
    <property type="evidence" value="ECO:0007669"/>
    <property type="project" value="InterPro"/>
</dbReference>
<dbReference type="PANTHER" id="PTHR30164">
    <property type="entry name" value="MTFA PEPTIDASE"/>
    <property type="match status" value="1"/>
</dbReference>
<reference evidence="1 2" key="1">
    <citation type="submission" date="2019-03" db="EMBL/GenBank/DDBJ databases">
        <title>Genome sequence of Thiobacillaceae bacterium LSR1, a sulfur-oxidizing bacterium isolated from freshwater sediment.</title>
        <authorList>
            <person name="Li S."/>
        </authorList>
    </citation>
    <scope>NUCLEOTIDE SEQUENCE [LARGE SCALE GENOMIC DNA]</scope>
    <source>
        <strain evidence="1 2">LSR1</strain>
    </source>
</reference>
<dbReference type="Gene3D" id="1.10.472.150">
    <property type="entry name" value="Glucose-regulated metallo-peptidase M90, N-terminal domain"/>
    <property type="match status" value="1"/>
</dbReference>
<dbReference type="PANTHER" id="PTHR30164:SF2">
    <property type="entry name" value="PROTEIN MTFA"/>
    <property type="match status" value="1"/>
</dbReference>
<dbReference type="Pfam" id="PF06167">
    <property type="entry name" value="Peptidase_M90"/>
    <property type="match status" value="1"/>
</dbReference>
<proteinExistence type="predicted"/>
<name>A0A4R1BKP5_9PROT</name>
<dbReference type="AlphaFoldDB" id="A0A4R1BKP5"/>
<sequence>MAGFLKSLFSAGQSLQLDPGAWAEALALPVFDGLAADDAARLRELAGRLLADKTFSGAAGHAVDAAMATRIAAFAALPVLNLGYDWYKGWSEVIVYPAEFVPEREIVDDYGIVHRVRQPLSGEAWEGGPLVLSWDDVLYSGGGQGYNVVIHEFAHKLDMKNGAVDGLPPLHSGLAVADWAAAFGQAYADFCRRVDAGEETAIDPYASESPAEFFAVLSECFFEMPDVLADDYPALYERLRRFYKQDPLSRLESSYDTATT</sequence>
<dbReference type="GO" id="GO:0005829">
    <property type="term" value="C:cytosol"/>
    <property type="evidence" value="ECO:0007669"/>
    <property type="project" value="TreeGrafter"/>
</dbReference>
<evidence type="ECO:0000313" key="2">
    <source>
        <dbReference type="Proteomes" id="UP000295443"/>
    </source>
</evidence>
<dbReference type="FunFam" id="3.40.390.10:FF:000012">
    <property type="entry name" value="Protein MtfA"/>
    <property type="match status" value="1"/>
</dbReference>
<protein>
    <submittedName>
        <fullName evidence="1">Zinc-dependent peptidase</fullName>
    </submittedName>
</protein>
<accession>A0A4R1BKP5</accession>
<dbReference type="OrthoDB" id="9786424at2"/>
<dbReference type="SUPFAM" id="SSF55486">
    <property type="entry name" value="Metalloproteases ('zincins'), catalytic domain"/>
    <property type="match status" value="1"/>
</dbReference>
<dbReference type="EMBL" id="SJZB01000013">
    <property type="protein sequence ID" value="TCJ17899.1"/>
    <property type="molecule type" value="Genomic_DNA"/>
</dbReference>
<comment type="caution">
    <text evidence="1">The sequence shown here is derived from an EMBL/GenBank/DDBJ whole genome shotgun (WGS) entry which is preliminary data.</text>
</comment>
<dbReference type="InterPro" id="IPR024079">
    <property type="entry name" value="MetalloPept_cat_dom_sf"/>
</dbReference>
<keyword evidence="2" id="KW-1185">Reference proteome</keyword>
<dbReference type="CDD" id="cd20169">
    <property type="entry name" value="Peptidase_M90_mtfA"/>
    <property type="match status" value="1"/>
</dbReference>
<evidence type="ECO:0000313" key="1">
    <source>
        <dbReference type="EMBL" id="TCJ17899.1"/>
    </source>
</evidence>
<organism evidence="1 2">
    <name type="scientific">Parasulfuritortus cantonensis</name>
    <dbReference type="NCBI Taxonomy" id="2528202"/>
    <lineage>
        <taxon>Bacteria</taxon>
        <taxon>Pseudomonadati</taxon>
        <taxon>Pseudomonadota</taxon>
        <taxon>Betaproteobacteria</taxon>
        <taxon>Nitrosomonadales</taxon>
        <taxon>Thiobacillaceae</taxon>
        <taxon>Parasulfuritortus</taxon>
    </lineage>
</organism>
<dbReference type="InterPro" id="IPR042252">
    <property type="entry name" value="MtfA_N"/>
</dbReference>